<reference evidence="2 3" key="1">
    <citation type="submission" date="2023-02" db="EMBL/GenBank/DDBJ databases">
        <title>LHISI_Scaffold_Assembly.</title>
        <authorList>
            <person name="Stuart O.P."/>
            <person name="Cleave R."/>
            <person name="Magrath M.J.L."/>
            <person name="Mikheyev A.S."/>
        </authorList>
    </citation>
    <scope>NUCLEOTIDE SEQUENCE [LARGE SCALE GENOMIC DNA]</scope>
    <source>
        <strain evidence="2">Daus_M_001</strain>
        <tissue evidence="2">Leg muscle</tissue>
    </source>
</reference>
<feature type="compositionally biased region" description="Low complexity" evidence="1">
    <location>
        <begin position="353"/>
        <end position="364"/>
    </location>
</feature>
<evidence type="ECO:0000313" key="2">
    <source>
        <dbReference type="EMBL" id="KAJ8871648.1"/>
    </source>
</evidence>
<feature type="region of interest" description="Disordered" evidence="1">
    <location>
        <begin position="287"/>
        <end position="307"/>
    </location>
</feature>
<evidence type="ECO:0000256" key="1">
    <source>
        <dbReference type="SAM" id="MobiDB-lite"/>
    </source>
</evidence>
<feature type="region of interest" description="Disordered" evidence="1">
    <location>
        <begin position="344"/>
        <end position="364"/>
    </location>
</feature>
<dbReference type="Proteomes" id="UP001159363">
    <property type="component" value="Chromosome 11"/>
</dbReference>
<accession>A0ABQ9GHY5</accession>
<gene>
    <name evidence="2" type="ORF">PR048_027975</name>
</gene>
<name>A0ABQ9GHY5_9NEOP</name>
<dbReference type="EMBL" id="JARBHB010000012">
    <property type="protein sequence ID" value="KAJ8871648.1"/>
    <property type="molecule type" value="Genomic_DNA"/>
</dbReference>
<protein>
    <submittedName>
        <fullName evidence="2">Uncharacterized protein</fullName>
    </submittedName>
</protein>
<sequence>MGNGCSPGWLFAVDGLAAILVDVTPKPPVLLFLANGDHIDFPCTGHTSVSMPVKVYVCRCMFQSSDLRDGQCVREIVFITSPSRKSNCVHSLRHDFGFIVEPKRMSSGSGVAARALSSRLGVTGSITSDVILRIVHVGFVPYVGGFSRRSPVSLCLAFWSSSSQSYKRHILLAMPWSTLRQCSKDMPALLEEHGIPIKWKTQLNVCKPTGTSYAGVTSFTQESVSKFHDNYAEELEKKTYTPDRIWNVDESELSIVLSKIPEVIGLAEHEDGTVEISASVLVAPQHEEPRVVPSTPASSQMLEQPETLDKRSESYTTCCCGNIFALQTNVSSVIREVKEKKSQSDKVRGNFKRGGAASAGTGRTWETKDPKLETLIWTSAFLKVDLQLRIMQTACFVVKVFNGLQSRDVNSVCTVQLVGTLKTRISFPDNAVHLSISSFGNNDGPGLDLMGFPIGWTAAPAGKLSYQDLIGGRHFDLSLHNDAILLACAGRVFGNL</sequence>
<evidence type="ECO:0000313" key="3">
    <source>
        <dbReference type="Proteomes" id="UP001159363"/>
    </source>
</evidence>
<proteinExistence type="predicted"/>
<comment type="caution">
    <text evidence="2">The sequence shown here is derived from an EMBL/GenBank/DDBJ whole genome shotgun (WGS) entry which is preliminary data.</text>
</comment>
<keyword evidence="3" id="KW-1185">Reference proteome</keyword>
<organism evidence="2 3">
    <name type="scientific">Dryococelus australis</name>
    <dbReference type="NCBI Taxonomy" id="614101"/>
    <lineage>
        <taxon>Eukaryota</taxon>
        <taxon>Metazoa</taxon>
        <taxon>Ecdysozoa</taxon>
        <taxon>Arthropoda</taxon>
        <taxon>Hexapoda</taxon>
        <taxon>Insecta</taxon>
        <taxon>Pterygota</taxon>
        <taxon>Neoptera</taxon>
        <taxon>Polyneoptera</taxon>
        <taxon>Phasmatodea</taxon>
        <taxon>Verophasmatodea</taxon>
        <taxon>Anareolatae</taxon>
        <taxon>Phasmatidae</taxon>
        <taxon>Eurycanthinae</taxon>
        <taxon>Dryococelus</taxon>
    </lineage>
</organism>